<feature type="domain" description="TOG" evidence="1">
    <location>
        <begin position="1"/>
        <end position="231"/>
    </location>
</feature>
<feature type="domain" description="TOG" evidence="1">
    <location>
        <begin position="260"/>
        <end position="493"/>
    </location>
</feature>
<organism evidence="2 3">
    <name type="scientific">Hypothenemus hampei</name>
    <name type="common">Coffee berry borer</name>
    <dbReference type="NCBI Taxonomy" id="57062"/>
    <lineage>
        <taxon>Eukaryota</taxon>
        <taxon>Metazoa</taxon>
        <taxon>Ecdysozoa</taxon>
        <taxon>Arthropoda</taxon>
        <taxon>Hexapoda</taxon>
        <taxon>Insecta</taxon>
        <taxon>Pterygota</taxon>
        <taxon>Neoptera</taxon>
        <taxon>Endopterygota</taxon>
        <taxon>Coleoptera</taxon>
        <taxon>Polyphaga</taxon>
        <taxon>Cucujiformia</taxon>
        <taxon>Curculionidae</taxon>
        <taxon>Scolytinae</taxon>
        <taxon>Hypothenemus</taxon>
    </lineage>
</organism>
<dbReference type="SUPFAM" id="SSF48371">
    <property type="entry name" value="ARM repeat"/>
    <property type="match status" value="1"/>
</dbReference>
<dbReference type="Gene3D" id="1.25.10.10">
    <property type="entry name" value="Leucine-rich Repeat Variant"/>
    <property type="match status" value="2"/>
</dbReference>
<dbReference type="InterPro" id="IPR024395">
    <property type="entry name" value="CLASP_N_dom"/>
</dbReference>
<dbReference type="EMBL" id="JBDJPC010000008">
    <property type="protein sequence ID" value="KAL1493131.1"/>
    <property type="molecule type" value="Genomic_DNA"/>
</dbReference>
<accession>A0ABD1EEQ8</accession>
<name>A0ABD1EEQ8_HYPHA</name>
<dbReference type="SMART" id="SM01349">
    <property type="entry name" value="TOG"/>
    <property type="match status" value="2"/>
</dbReference>
<dbReference type="Proteomes" id="UP001566132">
    <property type="component" value="Unassembled WGS sequence"/>
</dbReference>
<evidence type="ECO:0000313" key="2">
    <source>
        <dbReference type="EMBL" id="KAL1493131.1"/>
    </source>
</evidence>
<keyword evidence="3" id="KW-1185">Reference proteome</keyword>
<gene>
    <name evidence="2" type="ORF">ABEB36_011251</name>
</gene>
<dbReference type="InterPro" id="IPR034085">
    <property type="entry name" value="TOG"/>
</dbReference>
<evidence type="ECO:0000259" key="1">
    <source>
        <dbReference type="SMART" id="SM01349"/>
    </source>
</evidence>
<dbReference type="PANTHER" id="PTHR21567">
    <property type="entry name" value="CLASP"/>
    <property type="match status" value="1"/>
</dbReference>
<dbReference type="InterPro" id="IPR016024">
    <property type="entry name" value="ARM-type_fold"/>
</dbReference>
<reference evidence="2 3" key="1">
    <citation type="submission" date="2024-05" db="EMBL/GenBank/DDBJ databases">
        <title>Genetic variation in Jamaican populations of the coffee berry borer (Hypothenemus hampei).</title>
        <authorList>
            <person name="Errbii M."/>
            <person name="Myrie A."/>
        </authorList>
    </citation>
    <scope>NUCLEOTIDE SEQUENCE [LARGE SCALE GENOMIC DNA]</scope>
    <source>
        <strain evidence="2">JA-Hopewell-2020-01-JO</strain>
        <tissue evidence="2">Whole body</tissue>
    </source>
</reference>
<dbReference type="InterPro" id="IPR011989">
    <property type="entry name" value="ARM-like"/>
</dbReference>
<protein>
    <recommendedName>
        <fullName evidence="1">TOG domain-containing protein</fullName>
    </recommendedName>
</protein>
<dbReference type="Pfam" id="PF12348">
    <property type="entry name" value="CLASP_N"/>
    <property type="match status" value="1"/>
</dbReference>
<dbReference type="PANTHER" id="PTHR21567:SF9">
    <property type="entry name" value="CLIP-ASSOCIATING PROTEIN"/>
    <property type="match status" value="1"/>
</dbReference>
<proteinExistence type="predicted"/>
<dbReference type="AlphaFoldDB" id="A0ABD1EEQ8"/>
<comment type="caution">
    <text evidence="2">The sequence shown here is derived from an EMBL/GenBank/DDBJ whole genome shotgun (WGS) entry which is preliminary data.</text>
</comment>
<dbReference type="GO" id="GO:0000278">
    <property type="term" value="P:mitotic cell cycle"/>
    <property type="evidence" value="ECO:0007669"/>
    <property type="project" value="UniProtKB-ARBA"/>
</dbReference>
<dbReference type="GO" id="GO:0005819">
    <property type="term" value="C:spindle"/>
    <property type="evidence" value="ECO:0007669"/>
    <property type="project" value="UniProtKB-ARBA"/>
</dbReference>
<evidence type="ECO:0000313" key="3">
    <source>
        <dbReference type="Proteomes" id="UP001566132"/>
    </source>
</evidence>
<dbReference type="GO" id="GO:0000226">
    <property type="term" value="P:microtubule cytoskeleton organization"/>
    <property type="evidence" value="ECO:0007669"/>
    <property type="project" value="UniProtKB-ARBA"/>
</dbReference>
<sequence length="501" mass="58087">MAYTCPQDFDGFTKLIIKPGNRLKLQIGQDLLNFLAKPAIKCEDNEQLIENLVPWIQSCNYKVASLGIEILTVLVNRLGFFFRFYYPIVLHAIIDRLGDMKVIVREKAQLFLLNLLKQDVIIPRVLFEILTPYFSHKKPNIRMEVLYCFVRTLKAHGISSLNVDKFIPLIVKLLLDRICSVRHAAHYTLIELYKHFGEKLRIDLRKHYLIPHVQWSALRKNYDEIIYSGKLLPTALKSIEARTEDEEIFKEAFQNLPPVQISAQIHIAEKLKSIHETIWDQSNHWTVRVNALKILRSVVKAAGTNFKEFYVALHYLGFALQRSLKNYGPEVIRETCITISYLSKFLENKFDKIATILIQDLIALLENSTGTVVSSGKLTIKYIIEYTHNPELIPFITYNATTSKNEETRRTCCEFVEIMLKKWSTYLLKEEIALLYDCVKKGVADANPEICSRSRINFYGFNEHFPAQAKNLYWSLDSIYQAALNEYRTSASLSFNNLNNR</sequence>